<accession>A0A4Q7Y0E9</accession>
<dbReference type="InterPro" id="IPR002891">
    <property type="entry name" value="APS"/>
</dbReference>
<comment type="caution">
    <text evidence="9">The sequence shown here is derived from an EMBL/GenBank/DDBJ whole genome shotgun (WGS) entry which is preliminary data.</text>
</comment>
<evidence type="ECO:0000256" key="3">
    <source>
        <dbReference type="ARBA" id="ARBA00022679"/>
    </source>
</evidence>
<keyword evidence="10" id="KW-1185">Reference proteome</keyword>
<proteinExistence type="inferred from homology"/>
<dbReference type="GO" id="GO:0005737">
    <property type="term" value="C:cytoplasm"/>
    <property type="evidence" value="ECO:0007669"/>
    <property type="project" value="TreeGrafter"/>
</dbReference>
<evidence type="ECO:0000313" key="9">
    <source>
        <dbReference type="EMBL" id="RZU29029.1"/>
    </source>
</evidence>
<evidence type="ECO:0000256" key="2">
    <source>
        <dbReference type="ARBA" id="ARBA00012121"/>
    </source>
</evidence>
<dbReference type="AlphaFoldDB" id="A0A4Q7Y0E9"/>
<dbReference type="OrthoDB" id="9804504at2"/>
<dbReference type="NCBIfam" id="TIGR00455">
    <property type="entry name" value="apsK"/>
    <property type="match status" value="1"/>
</dbReference>
<dbReference type="PANTHER" id="PTHR42700:SF1">
    <property type="entry name" value="SULFATE ADENYLYLTRANSFERASE"/>
    <property type="match status" value="1"/>
</dbReference>
<evidence type="ECO:0000256" key="4">
    <source>
        <dbReference type="ARBA" id="ARBA00022741"/>
    </source>
</evidence>
<dbReference type="UniPathway" id="UPA00140">
    <property type="reaction ID" value="UER00205"/>
</dbReference>
<dbReference type="RefSeq" id="WP_130425476.1">
    <property type="nucleotide sequence ID" value="NZ_SHKW01000008.1"/>
</dbReference>
<organism evidence="9 10">
    <name type="scientific">Edaphobacter modestus</name>
    <dbReference type="NCBI Taxonomy" id="388466"/>
    <lineage>
        <taxon>Bacteria</taxon>
        <taxon>Pseudomonadati</taxon>
        <taxon>Acidobacteriota</taxon>
        <taxon>Terriglobia</taxon>
        <taxon>Terriglobales</taxon>
        <taxon>Acidobacteriaceae</taxon>
        <taxon>Edaphobacter</taxon>
    </lineage>
</organism>
<dbReference type="SUPFAM" id="SSF52540">
    <property type="entry name" value="P-loop containing nucleoside triphosphate hydrolases"/>
    <property type="match status" value="1"/>
</dbReference>
<evidence type="ECO:0000256" key="1">
    <source>
        <dbReference type="ARBA" id="ARBA00001823"/>
    </source>
</evidence>
<gene>
    <name evidence="9" type="ORF">BDD14_6623</name>
</gene>
<protein>
    <recommendedName>
        <fullName evidence="2 6">Adenylyl-sulfate kinase</fullName>
        <ecNumber evidence="2 6">2.7.1.25</ecNumber>
    </recommendedName>
</protein>
<evidence type="ECO:0000256" key="6">
    <source>
        <dbReference type="RuleBase" id="RU004347"/>
    </source>
</evidence>
<keyword evidence="6 9" id="KW-0418">Kinase</keyword>
<dbReference type="Gene3D" id="3.40.50.300">
    <property type="entry name" value="P-loop containing nucleotide triphosphate hydrolases"/>
    <property type="match status" value="1"/>
</dbReference>
<dbReference type="GO" id="GO:0010134">
    <property type="term" value="P:sulfate assimilation via adenylyl sulfate reduction"/>
    <property type="evidence" value="ECO:0007669"/>
    <property type="project" value="TreeGrafter"/>
</dbReference>
<evidence type="ECO:0000313" key="10">
    <source>
        <dbReference type="Proteomes" id="UP000292958"/>
    </source>
</evidence>
<evidence type="ECO:0000256" key="5">
    <source>
        <dbReference type="ARBA" id="ARBA00022840"/>
    </source>
</evidence>
<evidence type="ECO:0000259" key="8">
    <source>
        <dbReference type="Pfam" id="PF01583"/>
    </source>
</evidence>
<sequence>MRTDARGFTLWLTGMSGSGKTTISEILQNRFSLIGRKVTLLDGDAVRKHLCADLGFARRDREENIRRLGQICYNMAGHGVDSMVAAITPYRSLRKEMREKLPRYVEIYIECEMDVLVARDVKGLYRKALIGEIDNFTGVSDIYETPDTPEITVNTSSETVEASVRFIWSRLVEMGLVGRSSKKGARHLGRSDVISPSGSERARESDQLQSLQLKDEMLVADTGSSQPIVY</sequence>
<dbReference type="NCBIfam" id="NF003013">
    <property type="entry name" value="PRK03846.1"/>
    <property type="match status" value="1"/>
</dbReference>
<dbReference type="GO" id="GO:0070814">
    <property type="term" value="P:hydrogen sulfide biosynthetic process"/>
    <property type="evidence" value="ECO:0007669"/>
    <property type="project" value="UniProtKB-UniPathway"/>
</dbReference>
<keyword evidence="4 6" id="KW-0547">Nucleotide-binding</keyword>
<dbReference type="GO" id="GO:0005524">
    <property type="term" value="F:ATP binding"/>
    <property type="evidence" value="ECO:0007669"/>
    <property type="project" value="UniProtKB-KW"/>
</dbReference>
<dbReference type="PANTHER" id="PTHR42700">
    <property type="entry name" value="SULFATE ADENYLYLTRANSFERASE"/>
    <property type="match status" value="1"/>
</dbReference>
<feature type="region of interest" description="Disordered" evidence="7">
    <location>
        <begin position="187"/>
        <end position="207"/>
    </location>
</feature>
<dbReference type="GO" id="GO:0004020">
    <property type="term" value="F:adenylylsulfate kinase activity"/>
    <property type="evidence" value="ECO:0007669"/>
    <property type="project" value="UniProtKB-EC"/>
</dbReference>
<reference evidence="9 10" key="1">
    <citation type="submission" date="2019-02" db="EMBL/GenBank/DDBJ databases">
        <title>Genomic Encyclopedia of Archaeal and Bacterial Type Strains, Phase II (KMG-II): from individual species to whole genera.</title>
        <authorList>
            <person name="Goeker M."/>
        </authorList>
    </citation>
    <scope>NUCLEOTIDE SEQUENCE [LARGE SCALE GENOMIC DNA]</scope>
    <source>
        <strain evidence="9 10">DSM 18101</strain>
    </source>
</reference>
<comment type="catalytic activity">
    <reaction evidence="1 6">
        <text>adenosine 5'-phosphosulfate + ATP = 3'-phosphoadenylyl sulfate + ADP + H(+)</text>
        <dbReference type="Rhea" id="RHEA:24152"/>
        <dbReference type="ChEBI" id="CHEBI:15378"/>
        <dbReference type="ChEBI" id="CHEBI:30616"/>
        <dbReference type="ChEBI" id="CHEBI:58243"/>
        <dbReference type="ChEBI" id="CHEBI:58339"/>
        <dbReference type="ChEBI" id="CHEBI:456216"/>
        <dbReference type="EC" id="2.7.1.25"/>
    </reaction>
</comment>
<dbReference type="Proteomes" id="UP000292958">
    <property type="component" value="Unassembled WGS sequence"/>
</dbReference>
<dbReference type="InterPro" id="IPR050512">
    <property type="entry name" value="Sulf_AdTrans/APS_kinase"/>
</dbReference>
<feature type="domain" description="APS kinase" evidence="8">
    <location>
        <begin position="6"/>
        <end position="154"/>
    </location>
</feature>
<dbReference type="GO" id="GO:0004781">
    <property type="term" value="F:sulfate adenylyltransferase (ATP) activity"/>
    <property type="evidence" value="ECO:0007669"/>
    <property type="project" value="TreeGrafter"/>
</dbReference>
<comment type="function">
    <text evidence="6">Catalyzes the synthesis of activated sulfate.</text>
</comment>
<keyword evidence="3 6" id="KW-0808">Transferase</keyword>
<comment type="similarity">
    <text evidence="6">Belongs to the APS kinase family.</text>
</comment>
<comment type="pathway">
    <text evidence="6">Sulfur metabolism; hydrogen sulfide biosynthesis; sulfite from sulfate: step 2/3.</text>
</comment>
<dbReference type="EMBL" id="SHKW01000008">
    <property type="protein sequence ID" value="RZU29029.1"/>
    <property type="molecule type" value="Genomic_DNA"/>
</dbReference>
<dbReference type="InterPro" id="IPR027417">
    <property type="entry name" value="P-loop_NTPase"/>
</dbReference>
<dbReference type="Pfam" id="PF01583">
    <property type="entry name" value="APS_kinase"/>
    <property type="match status" value="1"/>
</dbReference>
<dbReference type="GO" id="GO:0019379">
    <property type="term" value="P:sulfate assimilation, phosphoadenylyl sulfate reduction by phosphoadenylyl-sulfate reductase (thioredoxin)"/>
    <property type="evidence" value="ECO:0007669"/>
    <property type="project" value="TreeGrafter"/>
</dbReference>
<keyword evidence="5 6" id="KW-0067">ATP-binding</keyword>
<dbReference type="EC" id="2.7.1.25" evidence="2 6"/>
<dbReference type="CDD" id="cd02027">
    <property type="entry name" value="APSK"/>
    <property type="match status" value="1"/>
</dbReference>
<name>A0A4Q7Y0E9_9BACT</name>
<dbReference type="InterPro" id="IPR059117">
    <property type="entry name" value="APS_kinase_dom"/>
</dbReference>
<evidence type="ECO:0000256" key="7">
    <source>
        <dbReference type="SAM" id="MobiDB-lite"/>
    </source>
</evidence>